<keyword evidence="1" id="KW-0004">4Fe-4S</keyword>
<dbReference type="SFLD" id="SFLDG01101">
    <property type="entry name" value="Uncharacterised_Radical_SAM_Su"/>
    <property type="match status" value="1"/>
</dbReference>
<evidence type="ECO:0000256" key="3">
    <source>
        <dbReference type="ARBA" id="ARBA00022723"/>
    </source>
</evidence>
<dbReference type="InterPro" id="IPR007197">
    <property type="entry name" value="rSAM"/>
</dbReference>
<dbReference type="Gene3D" id="3.20.20.70">
    <property type="entry name" value="Aldolase class I"/>
    <property type="match status" value="1"/>
</dbReference>
<proteinExistence type="predicted"/>
<dbReference type="PIRSF" id="PIRSF004869">
    <property type="entry name" value="PflX_prd"/>
    <property type="match status" value="1"/>
</dbReference>
<feature type="binding site" evidence="6">
    <location>
        <position position="98"/>
    </location>
    <ligand>
        <name>[4Fe-4S] cluster</name>
        <dbReference type="ChEBI" id="CHEBI:49883"/>
        <note>4Fe-4S-S-AdoMet</note>
    </ligand>
</feature>
<name>A0A8J8PEZ4_9ARCH</name>
<evidence type="ECO:0000256" key="4">
    <source>
        <dbReference type="ARBA" id="ARBA00023004"/>
    </source>
</evidence>
<dbReference type="SUPFAM" id="SSF102114">
    <property type="entry name" value="Radical SAM enzymes"/>
    <property type="match status" value="1"/>
</dbReference>
<keyword evidence="4 6" id="KW-0408">Iron</keyword>
<evidence type="ECO:0000256" key="5">
    <source>
        <dbReference type="ARBA" id="ARBA00023014"/>
    </source>
</evidence>
<dbReference type="Pfam" id="PF04055">
    <property type="entry name" value="Radical_SAM"/>
    <property type="match status" value="1"/>
</dbReference>
<evidence type="ECO:0000313" key="9">
    <source>
        <dbReference type="Proteomes" id="UP000752814"/>
    </source>
</evidence>
<sequence length="358" mass="40699">MENQLNWNTGVGNILKADYQVGKYWEKIGVKIHCELCPHSCMIPRGKSGRCKVRSNKHSVLETPYGNLSSAHVDPVEKKPLFHFHPSTYVYSIGGWGCNLSCKNCQNYQISQVWVVNSAVTAPEEICKRALSKKCSGIAFTYNEPTTWYEFMEDTAAEARKNGLYTVCVTNGYIQKEPMSELLEYIDAFNIDVKSFSDQFYQKYCGGTLKPVLESVELAAEHKNHIELTYLVIPGINDSHEELEAFSNWVRSINERIPVHFNAFHPCFELRHLDSTPISTLLNARQIGYDQGLKYVYLGNVNYPSAGDTVCPRCGRVAVRRVSTRAQKTDGICRFCNEELNMVVNPKDNTSVRFLEYE</sequence>
<dbReference type="InterPro" id="IPR016431">
    <property type="entry name" value="Pyrv-formate_lyase-activ_prd"/>
</dbReference>
<evidence type="ECO:0000259" key="7">
    <source>
        <dbReference type="PROSITE" id="PS51918"/>
    </source>
</evidence>
<comment type="cofactor">
    <cofactor evidence="6">
        <name>[4Fe-4S] cluster</name>
        <dbReference type="ChEBI" id="CHEBI:49883"/>
    </cofactor>
    <text evidence="6">Binds 1 [4Fe-4S] cluster. The cluster is coordinated with 3 cysteines and an exchangeable S-adenosyl-L-methionine.</text>
</comment>
<dbReference type="Proteomes" id="UP000752814">
    <property type="component" value="Unassembled WGS sequence"/>
</dbReference>
<organism evidence="8 9">
    <name type="scientific">Candidatus Methanomassiliicoccus intestinalis</name>
    <dbReference type="NCBI Taxonomy" id="1406512"/>
    <lineage>
        <taxon>Archaea</taxon>
        <taxon>Methanobacteriati</taxon>
        <taxon>Thermoplasmatota</taxon>
        <taxon>Thermoplasmata</taxon>
        <taxon>Methanomassiliicoccales</taxon>
        <taxon>Methanomassiliicoccaceae</taxon>
        <taxon>Methanomassiliicoccus</taxon>
    </lineage>
</organism>
<keyword evidence="3 6" id="KW-0479">Metal-binding</keyword>
<dbReference type="GO" id="GO:0051539">
    <property type="term" value="F:4 iron, 4 sulfur cluster binding"/>
    <property type="evidence" value="ECO:0007669"/>
    <property type="project" value="UniProtKB-KW"/>
</dbReference>
<dbReference type="PANTHER" id="PTHR30352">
    <property type="entry name" value="PYRUVATE FORMATE-LYASE-ACTIVATING ENZYME"/>
    <property type="match status" value="1"/>
</dbReference>
<accession>A0A8J8PEZ4</accession>
<dbReference type="InterPro" id="IPR058240">
    <property type="entry name" value="rSAM_sf"/>
</dbReference>
<gene>
    <name evidence="8" type="ORF">A3207_04085</name>
</gene>
<dbReference type="GO" id="GO:0003824">
    <property type="term" value="F:catalytic activity"/>
    <property type="evidence" value="ECO:0007669"/>
    <property type="project" value="InterPro"/>
</dbReference>
<evidence type="ECO:0000256" key="1">
    <source>
        <dbReference type="ARBA" id="ARBA00022485"/>
    </source>
</evidence>
<evidence type="ECO:0000256" key="2">
    <source>
        <dbReference type="ARBA" id="ARBA00022691"/>
    </source>
</evidence>
<dbReference type="InterPro" id="IPR027596">
    <property type="entry name" value="AmmeMemoSam_rS"/>
</dbReference>
<dbReference type="PROSITE" id="PS51918">
    <property type="entry name" value="RADICAL_SAM"/>
    <property type="match status" value="1"/>
</dbReference>
<dbReference type="PANTHER" id="PTHR30352:SF5">
    <property type="entry name" value="PYRUVATE FORMATE-LYASE 1-ACTIVATING ENZYME"/>
    <property type="match status" value="1"/>
</dbReference>
<dbReference type="RefSeq" id="WP_400195421.1">
    <property type="nucleotide sequence ID" value="NZ_CAYAYE010000017.1"/>
</dbReference>
<dbReference type="SFLD" id="SFLDS00029">
    <property type="entry name" value="Radical_SAM"/>
    <property type="match status" value="1"/>
</dbReference>
<feature type="binding site" evidence="6">
    <location>
        <position position="105"/>
    </location>
    <ligand>
        <name>[4Fe-4S] cluster</name>
        <dbReference type="ChEBI" id="CHEBI:49883"/>
        <note>4Fe-4S-S-AdoMet</note>
    </ligand>
</feature>
<feature type="binding site" evidence="6">
    <location>
        <position position="102"/>
    </location>
    <ligand>
        <name>[4Fe-4S] cluster</name>
        <dbReference type="ChEBI" id="CHEBI:49883"/>
        <note>4Fe-4S-S-AdoMet</note>
    </ligand>
</feature>
<keyword evidence="5 6" id="KW-0411">Iron-sulfur</keyword>
<reference evidence="8" key="1">
    <citation type="submission" date="2016-03" db="EMBL/GenBank/DDBJ databases">
        <authorList>
            <person name="Borrel G."/>
            <person name="Mccann A."/>
            <person name="O'Toole P.W."/>
        </authorList>
    </citation>
    <scope>NUCLEOTIDE SEQUENCE</scope>
    <source>
        <strain evidence="8">183</strain>
    </source>
</reference>
<comment type="caution">
    <text evidence="8">The sequence shown here is derived from an EMBL/GenBank/DDBJ whole genome shotgun (WGS) entry which is preliminary data.</text>
</comment>
<evidence type="ECO:0000313" key="8">
    <source>
        <dbReference type="EMBL" id="TQS81589.1"/>
    </source>
</evidence>
<evidence type="ECO:0000256" key="6">
    <source>
        <dbReference type="PIRSR" id="PIRSR004869-50"/>
    </source>
</evidence>
<protein>
    <recommendedName>
        <fullName evidence="7">Radical SAM core domain-containing protein</fullName>
    </recommendedName>
</protein>
<dbReference type="NCBIfam" id="TIGR04337">
    <property type="entry name" value="AmmeMemoSam_rS"/>
    <property type="match status" value="1"/>
</dbReference>
<dbReference type="InterPro" id="IPR013785">
    <property type="entry name" value="Aldolase_TIM"/>
</dbReference>
<feature type="domain" description="Radical SAM core" evidence="7">
    <location>
        <begin position="82"/>
        <end position="300"/>
    </location>
</feature>
<keyword evidence="2 6" id="KW-0949">S-adenosyl-L-methionine</keyword>
<dbReference type="EMBL" id="LVVT01000022">
    <property type="protein sequence ID" value="TQS81589.1"/>
    <property type="molecule type" value="Genomic_DNA"/>
</dbReference>
<dbReference type="InterPro" id="IPR034457">
    <property type="entry name" value="Organic_radical-activating"/>
</dbReference>
<dbReference type="GO" id="GO:0046872">
    <property type="term" value="F:metal ion binding"/>
    <property type="evidence" value="ECO:0007669"/>
    <property type="project" value="UniProtKB-KW"/>
</dbReference>
<dbReference type="AlphaFoldDB" id="A0A8J8PEZ4"/>
<dbReference type="CDD" id="cd01335">
    <property type="entry name" value="Radical_SAM"/>
    <property type="match status" value="1"/>
</dbReference>